<name>A0ABR1D993_NECAM</name>
<proteinExistence type="predicted"/>
<sequence>MKDSGHCVMDETLKSKEILTLTLSETISQEMDKLQVIREFTKYQLVTATKRLLVAADLVRMKAAASDNGADHD</sequence>
<dbReference type="Proteomes" id="UP001303046">
    <property type="component" value="Unassembled WGS sequence"/>
</dbReference>
<accession>A0ABR1D993</accession>
<protein>
    <submittedName>
        <fullName evidence="1">Uncharacterized protein</fullName>
    </submittedName>
</protein>
<evidence type="ECO:0000313" key="2">
    <source>
        <dbReference type="Proteomes" id="UP001303046"/>
    </source>
</evidence>
<reference evidence="1 2" key="1">
    <citation type="submission" date="2023-08" db="EMBL/GenBank/DDBJ databases">
        <title>A Necator americanus chromosomal reference genome.</title>
        <authorList>
            <person name="Ilik V."/>
            <person name="Petrzelkova K.J."/>
            <person name="Pardy F."/>
            <person name="Fuh T."/>
            <person name="Niatou-Singa F.S."/>
            <person name="Gouil Q."/>
            <person name="Baker L."/>
            <person name="Ritchie M.E."/>
            <person name="Jex A.R."/>
            <person name="Gazzola D."/>
            <person name="Li H."/>
            <person name="Toshio Fujiwara R."/>
            <person name="Zhan B."/>
            <person name="Aroian R.V."/>
            <person name="Pafco B."/>
            <person name="Schwarz E.M."/>
        </authorList>
    </citation>
    <scope>NUCLEOTIDE SEQUENCE [LARGE SCALE GENOMIC DNA]</scope>
    <source>
        <strain evidence="1 2">Aroian</strain>
        <tissue evidence="1">Whole animal</tissue>
    </source>
</reference>
<dbReference type="EMBL" id="JAVFWL010000003">
    <property type="protein sequence ID" value="KAK6746460.1"/>
    <property type="molecule type" value="Genomic_DNA"/>
</dbReference>
<keyword evidence="2" id="KW-1185">Reference proteome</keyword>
<organism evidence="1 2">
    <name type="scientific">Necator americanus</name>
    <name type="common">Human hookworm</name>
    <dbReference type="NCBI Taxonomy" id="51031"/>
    <lineage>
        <taxon>Eukaryota</taxon>
        <taxon>Metazoa</taxon>
        <taxon>Ecdysozoa</taxon>
        <taxon>Nematoda</taxon>
        <taxon>Chromadorea</taxon>
        <taxon>Rhabditida</taxon>
        <taxon>Rhabditina</taxon>
        <taxon>Rhabditomorpha</taxon>
        <taxon>Strongyloidea</taxon>
        <taxon>Ancylostomatidae</taxon>
        <taxon>Bunostominae</taxon>
        <taxon>Necator</taxon>
    </lineage>
</organism>
<comment type="caution">
    <text evidence="1">The sequence shown here is derived from an EMBL/GenBank/DDBJ whole genome shotgun (WGS) entry which is preliminary data.</text>
</comment>
<evidence type="ECO:0000313" key="1">
    <source>
        <dbReference type="EMBL" id="KAK6746460.1"/>
    </source>
</evidence>
<gene>
    <name evidence="1" type="primary">Necator_chrIII.g13279</name>
    <name evidence="1" type="ORF">RB195_012512</name>
</gene>